<reference evidence="2" key="1">
    <citation type="submission" date="2016-11" db="UniProtKB">
        <authorList>
            <consortium name="WormBaseParasite"/>
        </authorList>
    </citation>
    <scope>IDENTIFICATION</scope>
    <source>
        <strain evidence="2">KR3021</strain>
    </source>
</reference>
<evidence type="ECO:0000313" key="2">
    <source>
        <dbReference type="WBParaSite" id="RSKR_0000949900.1"/>
    </source>
</evidence>
<sequence length="365" mass="41649">MDSTDTPIHFMPQLSEMIGVLSNNFVWPNNAFSIENLAAQFKMIQESNGLVKPMSLFPTYFNLLNINIPQDAPLDLSRTGNNSLPSDLSVIRQNPLLKIDTDKESTFLPTCSNPSDGQLIKIKLESGDKKESLSLSNMTRSGNSSTISSTTSNRMSYPREFKLMVIEYFYENGQNKYRTCKLFQITKSMLNGWLSKIDKIKESRPGSLKSGRSGRKPQFPDIERQIFTLYTTQVETGRKVSNKWIRETARKLAKEQCSQEQLAGMCQFSERWLSNFKKRYGVNLNKDYGGLTEGSAVGDTSDTESFESEEIEPPIKVEEMKWNEDGSVDQILNNKFTKLPIHAFYEKYPYLCKKNSVQHLIKKSL</sequence>
<dbReference type="Proteomes" id="UP000095286">
    <property type="component" value="Unplaced"/>
</dbReference>
<dbReference type="WBParaSite" id="RSKR_0000949900.1">
    <property type="protein sequence ID" value="RSKR_0000949900.1"/>
    <property type="gene ID" value="RSKR_0000949900"/>
</dbReference>
<organism evidence="1 2">
    <name type="scientific">Rhabditophanes sp. KR3021</name>
    <dbReference type="NCBI Taxonomy" id="114890"/>
    <lineage>
        <taxon>Eukaryota</taxon>
        <taxon>Metazoa</taxon>
        <taxon>Ecdysozoa</taxon>
        <taxon>Nematoda</taxon>
        <taxon>Chromadorea</taxon>
        <taxon>Rhabditida</taxon>
        <taxon>Tylenchina</taxon>
        <taxon>Panagrolaimomorpha</taxon>
        <taxon>Strongyloidoidea</taxon>
        <taxon>Alloionematidae</taxon>
        <taxon>Rhabditophanes</taxon>
    </lineage>
</organism>
<protein>
    <submittedName>
        <fullName evidence="2">HTH CENPB-type domain-containing protein</fullName>
    </submittedName>
</protein>
<name>A0AC35U9S8_9BILA</name>
<proteinExistence type="predicted"/>
<accession>A0AC35U9S8</accession>
<evidence type="ECO:0000313" key="1">
    <source>
        <dbReference type="Proteomes" id="UP000095286"/>
    </source>
</evidence>